<dbReference type="Pfam" id="PF09718">
    <property type="entry name" value="Tape_meas_lam_C"/>
    <property type="match status" value="1"/>
</dbReference>
<proteinExistence type="predicted"/>
<keyword evidence="5" id="KW-1185">Reference proteome</keyword>
<organism evidence="4 5">
    <name type="scientific">Escherichia phage vB_EcoS-101114BS4</name>
    <dbReference type="NCBI Taxonomy" id="2865793"/>
    <lineage>
        <taxon>Viruses</taxon>
        <taxon>Duplodnaviria</taxon>
        <taxon>Heunggongvirae</taxon>
        <taxon>Uroviricota</taxon>
        <taxon>Caudoviricetes</taxon>
        <taxon>Dhillonvirus</taxon>
        <taxon>Dhillonvirus dv 101114BS4</taxon>
    </lineage>
</organism>
<evidence type="ECO:0000259" key="3">
    <source>
        <dbReference type="Pfam" id="PF09718"/>
    </source>
</evidence>
<dbReference type="Proteomes" id="UP000827179">
    <property type="component" value="Segment"/>
</dbReference>
<evidence type="ECO:0000259" key="2">
    <source>
        <dbReference type="Pfam" id="PF06791"/>
    </source>
</evidence>
<gene>
    <name evidence="4" type="ORF">101114BS4_032</name>
</gene>
<dbReference type="EMBL" id="MZ234016">
    <property type="protein sequence ID" value="QZI79092.1"/>
    <property type="molecule type" value="Genomic_DNA"/>
</dbReference>
<dbReference type="InterPro" id="IPR006431">
    <property type="entry name" value="Phage_tape_meas_C"/>
</dbReference>
<dbReference type="Pfam" id="PF06791">
    <property type="entry name" value="TMP_2"/>
    <property type="match status" value="1"/>
</dbReference>
<feature type="domain" description="Bacteriophage tail tape measure N-terminal" evidence="2">
    <location>
        <begin position="94"/>
        <end position="295"/>
    </location>
</feature>
<evidence type="ECO:0000313" key="5">
    <source>
        <dbReference type="Proteomes" id="UP000827179"/>
    </source>
</evidence>
<protein>
    <submittedName>
        <fullName evidence="4">Tail length tape-measure protein H</fullName>
    </submittedName>
</protein>
<name>A0AAE7XSP6_9CAUD</name>
<feature type="region of interest" description="Disordered" evidence="1">
    <location>
        <begin position="423"/>
        <end position="445"/>
    </location>
</feature>
<reference evidence="4 5" key="1">
    <citation type="submission" date="2021-05" db="EMBL/GenBank/DDBJ databases">
        <title>Naturally bred epsilon2 phages have an improved host range and effectivity in uropathogenic E. coli over their ancestor phages.</title>
        <authorList>
            <person name="Saez D."/>
            <person name="Loose M."/>
            <person name="Mutti M."/>
            <person name="Visram Z."/>
            <person name="Hitzenhammer E."/>
            <person name="Dippel D."/>
            <person name="Tisakova L."/>
            <person name="Schertler S."/>
            <person name="Wittmann J."/>
            <person name="Corsini L."/>
            <person name="Wagenlehner F."/>
        </authorList>
    </citation>
    <scope>NUCLEOTIDE SEQUENCE [LARGE SCALE GENOMIC DNA]</scope>
</reference>
<evidence type="ECO:0000313" key="4">
    <source>
        <dbReference type="EMBL" id="QZI79092.1"/>
    </source>
</evidence>
<feature type="domain" description="Bacteriophage tail tape measure C-terminal" evidence="3">
    <location>
        <begin position="678"/>
        <end position="744"/>
    </location>
</feature>
<dbReference type="InterPro" id="IPR009628">
    <property type="entry name" value="Phage_tape_measure_N"/>
</dbReference>
<feature type="region of interest" description="Disordered" evidence="1">
    <location>
        <begin position="62"/>
        <end position="84"/>
    </location>
</feature>
<accession>A0AAE7XSP6</accession>
<evidence type="ECO:0000256" key="1">
    <source>
        <dbReference type="SAM" id="MobiDB-lite"/>
    </source>
</evidence>
<sequence>MSIGNCIKKGDCIMADQAAGITLKADVAQIRTANTVLDSFAQKSENTENKVKKLNDTLGNSKKVTSDAAGGMGKLATESQRAADGMTKQERLANRLGMSTKNLGFASRNAAFQLQDIAVTLEMGMPVHRVMIQQLPQLTGAFGGLGNTLRYVAGFLGPVGIGLAAVTATLGVGVAITSRAENQVAALNKTLALSGNISGLTANQILVLSENAERMGGSFSKTRDTIQALAAAGVKAGADFGALAKVVNDFAKVSNQPIADVVESISKLSNDPVGGLRALADKYHVVTEAQIQQVQSLVTTGRETEAVALANKTAAASFTSMTNEIKSNMGTLERSMNVVTSAAKSMWDAILDVGRAQSSNESEMKARESLQRMTTAYYAEMKAVNAAGGVMTEAQKARINMLYSELVAQEKVVASLTLRNRAERDNASAADKSAKANEEANRTARDRAAFEKEFATNAKKRADEIARLNLLNKRGVINEKELAEAVKQVNERYKDPAPKKAAAIRVDAGVKMLEVARSELAQLKESGKQIEANATTQTRTQRAQAALNKLVADNEQMVAASKERTLTAAEKQQMAEFEAVKAVREQIVEEAKLLDAKEKQIKAHAQVEAFIKNQNAELRATAAGYALSTREAANLREELQLIDRLQRVGANDTDIDNAVSKLREVQEAQTGANASLWDGFSRGLKDSVDEMGNGYTQMTSLTKFTFGAMQDTMNEFFETGKLNAKDMVKSILSELIKLATSQAFKSIVSAFGGDGGKNGLFGAIFSGLTKNADGGAYAGGNLAAYSGQVVSQPTFFSYGVQAFAKGAGLMGEAGPEAIMPLKRGPDGKLGVAAAGAGGGGMIVTTNVNMGTGKTDTSVSGPDPRTAQAFGKQITESVKAEIVKATKPGGVLYKR</sequence>